<evidence type="ECO:0000313" key="1">
    <source>
        <dbReference type="EMBL" id="PHV69757.1"/>
    </source>
</evidence>
<protein>
    <submittedName>
        <fullName evidence="1">Uncharacterized protein</fullName>
    </submittedName>
</protein>
<gene>
    <name evidence="1" type="ORF">CS063_14275</name>
</gene>
<proteinExistence type="predicted"/>
<accession>A0AC61DB02</accession>
<organism evidence="1 2">
    <name type="scientific">Sporanaerobium hydrogeniformans</name>
    <dbReference type="NCBI Taxonomy" id="3072179"/>
    <lineage>
        <taxon>Bacteria</taxon>
        <taxon>Bacillati</taxon>
        <taxon>Bacillota</taxon>
        <taxon>Clostridia</taxon>
        <taxon>Lachnospirales</taxon>
        <taxon>Lachnospiraceae</taxon>
        <taxon>Sporanaerobium</taxon>
    </lineage>
</organism>
<comment type="caution">
    <text evidence="1">The sequence shown here is derived from an EMBL/GenBank/DDBJ whole genome shotgun (WGS) entry which is preliminary data.</text>
</comment>
<dbReference type="EMBL" id="PEDL01000019">
    <property type="protein sequence ID" value="PHV69757.1"/>
    <property type="molecule type" value="Genomic_DNA"/>
</dbReference>
<keyword evidence="2" id="KW-1185">Reference proteome</keyword>
<evidence type="ECO:0000313" key="2">
    <source>
        <dbReference type="Proteomes" id="UP000224460"/>
    </source>
</evidence>
<dbReference type="Proteomes" id="UP000224460">
    <property type="component" value="Unassembled WGS sequence"/>
</dbReference>
<sequence length="301" mass="35509">MFGYVTPLKDELKIREYKEFKSYYCGLCFHIKKHFGNLPRMILNYDMTFLALLLDSLNPLETLPTSKVCMTNPIKKKPVLLDNQALFYAAAMNVALVYFKLLDDELDDHSLKSKTLATFLKPYKNKFPASMNEIYTLIEENLNTLNKLEESKNFSSIDEIAEPFSLIVAHIFKDYPFEIVEDFPHTREHLFQFGYCLGKWIYIIDALDDLKKDMEKNKFNPLDFLYNKEHLSFEDFFPKIKERVSFTLLNCGYSVKEHLKGLPLQRNEAILYNIISLGMMEQYTKVTHYCNCKNKKQRRKD</sequence>
<reference evidence="1" key="1">
    <citation type="submission" date="2017-10" db="EMBL/GenBank/DDBJ databases">
        <title>Genome sequence of cellulolytic Lachnospiraceae bacterium XHS1971 isolated from hotspring sediment.</title>
        <authorList>
            <person name="Vasudevan G."/>
            <person name="Joshi A.J."/>
            <person name="Hivarkar S."/>
            <person name="Lanjekar V.B."/>
            <person name="Dhakephalkar P.K."/>
            <person name="Dagar S."/>
        </authorList>
    </citation>
    <scope>NUCLEOTIDE SEQUENCE</scope>
    <source>
        <strain evidence="1">XHS1971</strain>
    </source>
</reference>
<name>A0AC61DB02_9FIRM</name>